<dbReference type="InterPro" id="IPR011495">
    <property type="entry name" value="Sig_transdc_His_kin_sub2_dim/P"/>
</dbReference>
<name>A0A975BA39_9BACT</name>
<evidence type="ECO:0000313" key="2">
    <source>
        <dbReference type="EMBL" id="QTA81365.1"/>
    </source>
</evidence>
<dbReference type="Proteomes" id="UP000663720">
    <property type="component" value="Chromosome"/>
</dbReference>
<dbReference type="SMART" id="SM00387">
    <property type="entry name" value="HATPase_c"/>
    <property type="match status" value="1"/>
</dbReference>
<dbReference type="InterPro" id="IPR003594">
    <property type="entry name" value="HATPase_dom"/>
</dbReference>
<dbReference type="Pfam" id="PF13185">
    <property type="entry name" value="GAF_2"/>
    <property type="match status" value="1"/>
</dbReference>
<dbReference type="InterPro" id="IPR036890">
    <property type="entry name" value="HATPase_C_sf"/>
</dbReference>
<dbReference type="EMBL" id="CP061799">
    <property type="protein sequence ID" value="QTA81365.1"/>
    <property type="molecule type" value="Genomic_DNA"/>
</dbReference>
<organism evidence="2 3">
    <name type="scientific">Desulfonema limicola</name>
    <dbReference type="NCBI Taxonomy" id="45656"/>
    <lineage>
        <taxon>Bacteria</taxon>
        <taxon>Pseudomonadati</taxon>
        <taxon>Thermodesulfobacteriota</taxon>
        <taxon>Desulfobacteria</taxon>
        <taxon>Desulfobacterales</taxon>
        <taxon>Desulfococcaceae</taxon>
        <taxon>Desulfonema</taxon>
    </lineage>
</organism>
<dbReference type="PANTHER" id="PTHR43065:SF23">
    <property type="entry name" value="SENSOR HISTIDINE KINASE PDTAS"/>
    <property type="match status" value="1"/>
</dbReference>
<dbReference type="Pfam" id="PF13426">
    <property type="entry name" value="PAS_9"/>
    <property type="match status" value="1"/>
</dbReference>
<accession>A0A975BA39</accession>
<dbReference type="InterPro" id="IPR035965">
    <property type="entry name" value="PAS-like_dom_sf"/>
</dbReference>
<gene>
    <name evidence="2" type="ORF">dnl_36980</name>
</gene>
<dbReference type="SUPFAM" id="SSF55781">
    <property type="entry name" value="GAF domain-like"/>
    <property type="match status" value="1"/>
</dbReference>
<keyword evidence="2" id="KW-0808">Transferase</keyword>
<dbReference type="RefSeq" id="WP_207687407.1">
    <property type="nucleotide sequence ID" value="NZ_CP061799.1"/>
</dbReference>
<dbReference type="InterPro" id="IPR000014">
    <property type="entry name" value="PAS"/>
</dbReference>
<dbReference type="Pfam" id="PF02518">
    <property type="entry name" value="HATPase_c"/>
    <property type="match status" value="1"/>
</dbReference>
<keyword evidence="2" id="KW-0418">Kinase</keyword>
<feature type="domain" description="Histidine kinase/HSP90-like ATPase" evidence="1">
    <location>
        <begin position="479"/>
        <end position="580"/>
    </location>
</feature>
<dbReference type="SUPFAM" id="SSF55874">
    <property type="entry name" value="ATPase domain of HSP90 chaperone/DNA topoisomerase II/histidine kinase"/>
    <property type="match status" value="1"/>
</dbReference>
<protein>
    <submittedName>
        <fullName evidence="2">Histidin kinase, PAS and GAF domains-containing</fullName>
    </submittedName>
</protein>
<dbReference type="Pfam" id="PF07568">
    <property type="entry name" value="HisKA_2"/>
    <property type="match status" value="1"/>
</dbReference>
<dbReference type="CDD" id="cd00130">
    <property type="entry name" value="PAS"/>
    <property type="match status" value="1"/>
</dbReference>
<dbReference type="InterPro" id="IPR029016">
    <property type="entry name" value="GAF-like_dom_sf"/>
</dbReference>
<reference evidence="2" key="1">
    <citation type="journal article" date="2021" name="Microb. Physiol.">
        <title>Proteogenomic Insights into the Physiology of Marine, Sulfate-Reducing, Filamentous Desulfonema limicola and Desulfonema magnum.</title>
        <authorList>
            <person name="Schnaars V."/>
            <person name="Wohlbrand L."/>
            <person name="Scheve S."/>
            <person name="Hinrichs C."/>
            <person name="Reinhardt R."/>
            <person name="Rabus R."/>
        </authorList>
    </citation>
    <scope>NUCLEOTIDE SEQUENCE</scope>
    <source>
        <strain evidence="2">5ac10</strain>
    </source>
</reference>
<dbReference type="InterPro" id="IPR003018">
    <property type="entry name" value="GAF"/>
</dbReference>
<dbReference type="KEGG" id="dli:dnl_36980"/>
<dbReference type="Gene3D" id="3.30.450.20">
    <property type="entry name" value="PAS domain"/>
    <property type="match status" value="2"/>
</dbReference>
<dbReference type="Gene3D" id="3.30.450.40">
    <property type="match status" value="1"/>
</dbReference>
<dbReference type="GO" id="GO:0016301">
    <property type="term" value="F:kinase activity"/>
    <property type="evidence" value="ECO:0007669"/>
    <property type="project" value="UniProtKB-KW"/>
</dbReference>
<evidence type="ECO:0000313" key="3">
    <source>
        <dbReference type="Proteomes" id="UP000663720"/>
    </source>
</evidence>
<dbReference type="NCBIfam" id="TIGR00229">
    <property type="entry name" value="sensory_box"/>
    <property type="match status" value="1"/>
</dbReference>
<proteinExistence type="predicted"/>
<dbReference type="SUPFAM" id="SSF55785">
    <property type="entry name" value="PYP-like sensor domain (PAS domain)"/>
    <property type="match status" value="1"/>
</dbReference>
<keyword evidence="3" id="KW-1185">Reference proteome</keyword>
<dbReference type="PANTHER" id="PTHR43065">
    <property type="entry name" value="SENSOR HISTIDINE KINASE"/>
    <property type="match status" value="1"/>
</dbReference>
<dbReference type="Gene3D" id="3.30.565.10">
    <property type="entry name" value="Histidine kinase-like ATPase, C-terminal domain"/>
    <property type="match status" value="1"/>
</dbReference>
<dbReference type="AlphaFoldDB" id="A0A975BA39"/>
<sequence length="583" mass="66471">MIKQMDSLWELIKKKDVLGYEEIKILIHDLQVRLIDIERSKVLEKNSQKARIYEFQNKYSDLYQFVPVGYFIIDKKGFIKDANLSGTGILGSEKNFVIKTSLANYLFWKDRGKYQEHIKNLLKSSEPGICEVRLMRPDGSRSFVKLETIAVKDKKGSLKYFRTMICTERRREEDSVEKVLRIYRVINKVRPVLLSADNENDLVKNICRIIVDEGGYCMSRIDFIDPGSQKLQIAAQWGEKDNIPSKIKYLSENYCPSSAAVKTNSSYILRDILASPALGPWRLHAVFHGYAASIAIPLSANGKMTGSLCLYAREPDSFGAEESNLIEIFAENLSHGISLLREKNKRIKAEYDLQNYYNKLEEIVYERTLKLKQAIDEKEILLREIHHRVKNNMQVVSSLISIQEDQIADQDIKKMFRESQGRIMTMAMIHENLYLSDSIDQVELNQYFTGVASALLQTYGACEKITLETDIKDIFLNIDQAVPCGLIINELISNSLKYAFPGKKKGIIQITAFINDNQLIEISVSDNGIGIPDNIDLYKSRTLGFKLIKGLAENQLKGIVSMSAVKGTCCCICFSPKKDKKRI</sequence>
<evidence type="ECO:0000259" key="1">
    <source>
        <dbReference type="SMART" id="SM00387"/>
    </source>
</evidence>